<evidence type="ECO:0000313" key="3">
    <source>
        <dbReference type="Proteomes" id="UP001347796"/>
    </source>
</evidence>
<dbReference type="PANTHER" id="PTHR44490:SF1">
    <property type="entry name" value="EUKARYOTIC TRANSLATION ELONGATION FACTOR 1 EPSILON-1"/>
    <property type="match status" value="1"/>
</dbReference>
<evidence type="ECO:0000313" key="2">
    <source>
        <dbReference type="EMBL" id="KAK6188127.1"/>
    </source>
</evidence>
<dbReference type="InterPro" id="IPR042450">
    <property type="entry name" value="EEF1E1"/>
</dbReference>
<accession>A0AAN8QCB4</accession>
<dbReference type="AlphaFoldDB" id="A0AAN8QCB4"/>
<name>A0AAN8QCB4_PATCE</name>
<gene>
    <name evidence="2" type="ORF">SNE40_004377</name>
</gene>
<dbReference type="CDD" id="cd10305">
    <property type="entry name" value="GST_C_AIMP3"/>
    <property type="match status" value="1"/>
</dbReference>
<comment type="caution">
    <text evidence="2">The sequence shown here is derived from an EMBL/GenBank/DDBJ whole genome shotgun (WGS) entry which is preliminary data.</text>
</comment>
<dbReference type="Gene3D" id="1.20.1050.10">
    <property type="match status" value="1"/>
</dbReference>
<dbReference type="Proteomes" id="UP001347796">
    <property type="component" value="Unassembled WGS sequence"/>
</dbReference>
<dbReference type="EMBL" id="JAZGQO010000003">
    <property type="protein sequence ID" value="KAK6188127.1"/>
    <property type="molecule type" value="Genomic_DNA"/>
</dbReference>
<dbReference type="Pfam" id="PF21972">
    <property type="entry name" value="Arc1p_N_like"/>
    <property type="match status" value="1"/>
</dbReference>
<proteinExistence type="predicted"/>
<dbReference type="SUPFAM" id="SSF47616">
    <property type="entry name" value="GST C-terminal domain-like"/>
    <property type="match status" value="1"/>
</dbReference>
<feature type="domain" description="GST C-terminal" evidence="1">
    <location>
        <begin position="44"/>
        <end position="163"/>
    </location>
</feature>
<dbReference type="InterPro" id="IPR053837">
    <property type="entry name" value="AIMP3/p18_C"/>
</dbReference>
<keyword evidence="3" id="KW-1185">Reference proteome</keyword>
<dbReference type="InterPro" id="IPR010987">
    <property type="entry name" value="Glutathione-S-Trfase_C-like"/>
</dbReference>
<dbReference type="GO" id="GO:0005634">
    <property type="term" value="C:nucleus"/>
    <property type="evidence" value="ECO:0007669"/>
    <property type="project" value="TreeGrafter"/>
</dbReference>
<dbReference type="InterPro" id="IPR036282">
    <property type="entry name" value="Glutathione-S-Trfase_C_sf"/>
</dbReference>
<dbReference type="InterPro" id="IPR053836">
    <property type="entry name" value="Arc1-like_N"/>
</dbReference>
<evidence type="ECO:0000259" key="1">
    <source>
        <dbReference type="PROSITE" id="PS50405"/>
    </source>
</evidence>
<dbReference type="PANTHER" id="PTHR44490">
    <property type="entry name" value="EUKARYOTIC TRANSLATION ELONGATION FACTOR 1 EPSILON-1"/>
    <property type="match status" value="1"/>
</dbReference>
<sequence>MAAVEKELRDVAAYLGVPCGKITFNELVPVLNGKIKGLTTILKHLTRESKNTFLFGNNAEDQAFIDQWLEYRVTSINTCSNEKELSNRLKELNLYLSDKVYFVGNHITLADVSIYHAVHGILADMTYSEKENLIHLSRWLDNIQQSSELRQSLPLLPFSKTLLYH</sequence>
<dbReference type="GO" id="GO:0005737">
    <property type="term" value="C:cytoplasm"/>
    <property type="evidence" value="ECO:0007669"/>
    <property type="project" value="TreeGrafter"/>
</dbReference>
<dbReference type="GO" id="GO:0043517">
    <property type="term" value="P:positive regulation of DNA damage response, signal transduction by p53 class mediator"/>
    <property type="evidence" value="ECO:0007669"/>
    <property type="project" value="InterPro"/>
</dbReference>
<dbReference type="PROSITE" id="PS50405">
    <property type="entry name" value="GST_CTER"/>
    <property type="match status" value="1"/>
</dbReference>
<protein>
    <recommendedName>
        <fullName evidence="1">GST C-terminal domain-containing protein</fullName>
    </recommendedName>
</protein>
<dbReference type="GO" id="GO:0017101">
    <property type="term" value="C:aminoacyl-tRNA synthetase multienzyme complex"/>
    <property type="evidence" value="ECO:0007669"/>
    <property type="project" value="InterPro"/>
</dbReference>
<reference evidence="2 3" key="1">
    <citation type="submission" date="2024-01" db="EMBL/GenBank/DDBJ databases">
        <title>The genome of the rayed Mediterranean limpet Patella caerulea (Linnaeus, 1758).</title>
        <authorList>
            <person name="Anh-Thu Weber A."/>
            <person name="Halstead-Nussloch G."/>
        </authorList>
    </citation>
    <scope>NUCLEOTIDE SEQUENCE [LARGE SCALE GENOMIC DNA]</scope>
    <source>
        <strain evidence="2">AATW-2023a</strain>
        <tissue evidence="2">Whole specimen</tissue>
    </source>
</reference>
<organism evidence="2 3">
    <name type="scientific">Patella caerulea</name>
    <name type="common">Rayed Mediterranean limpet</name>
    <dbReference type="NCBI Taxonomy" id="87958"/>
    <lineage>
        <taxon>Eukaryota</taxon>
        <taxon>Metazoa</taxon>
        <taxon>Spiralia</taxon>
        <taxon>Lophotrochozoa</taxon>
        <taxon>Mollusca</taxon>
        <taxon>Gastropoda</taxon>
        <taxon>Patellogastropoda</taxon>
        <taxon>Patelloidea</taxon>
        <taxon>Patellidae</taxon>
        <taxon>Patella</taxon>
    </lineage>
</organism>